<dbReference type="SUPFAM" id="SSF54913">
    <property type="entry name" value="GlnB-like"/>
    <property type="match status" value="1"/>
</dbReference>
<evidence type="ECO:0000313" key="3">
    <source>
        <dbReference type="Proteomes" id="UP000019131"/>
    </source>
</evidence>
<reference evidence="2 3" key="1">
    <citation type="journal article" date="2014" name="Genome Announc.">
        <title>Draft Genome Sequence of Bacteroides reticulotermitis Strain JCM 10512T, Isolated from the Gut of a Termite.</title>
        <authorList>
            <person name="Yuki M."/>
            <person name="Oshima K."/>
            <person name="Suda W."/>
            <person name="Sakamoto M."/>
            <person name="Iida T."/>
            <person name="Hattori M."/>
            <person name="Ohkuma M."/>
        </authorList>
    </citation>
    <scope>NUCLEOTIDE SEQUENCE [LARGE SCALE GENOMIC DNA]</scope>
    <source>
        <strain evidence="2 3">JCM 10512</strain>
    </source>
</reference>
<protein>
    <recommendedName>
        <fullName evidence="1">DUF2007 domain-containing protein</fullName>
    </recommendedName>
</protein>
<dbReference type="AlphaFoldDB" id="W4UQJ0"/>
<keyword evidence="3" id="KW-1185">Reference proteome</keyword>
<dbReference type="InterPro" id="IPR011322">
    <property type="entry name" value="N-reg_PII-like_a/b"/>
</dbReference>
<feature type="domain" description="DUF2007" evidence="1">
    <location>
        <begin position="4"/>
        <end position="68"/>
    </location>
</feature>
<sequence>MKTIRLITCSNAAQAHILQGALANEGIDSVLHNENFSSLLVGFVDYISGVDILVDEEDYAEAIRVLKRNQAWPDEFKLCPYCGSSNIKFVLKKKNRIRAIGAAVFAALAPFLRERITGNTSAGSATGTLKCLCPNFLCLRKMKNYVIN</sequence>
<dbReference type="InterPro" id="IPR018551">
    <property type="entry name" value="DUF2007"/>
</dbReference>
<proteinExistence type="predicted"/>
<dbReference type="STRING" id="1445607.JCM10512_1330"/>
<evidence type="ECO:0000313" key="2">
    <source>
        <dbReference type="EMBL" id="GAE83077.1"/>
    </source>
</evidence>
<evidence type="ECO:0000259" key="1">
    <source>
        <dbReference type="Pfam" id="PF09413"/>
    </source>
</evidence>
<comment type="caution">
    <text evidence="2">The sequence shown here is derived from an EMBL/GenBank/DDBJ whole genome shotgun (WGS) entry which is preliminary data.</text>
</comment>
<dbReference type="Proteomes" id="UP000019131">
    <property type="component" value="Unassembled WGS sequence"/>
</dbReference>
<dbReference type="EMBL" id="BAIV01000006">
    <property type="protein sequence ID" value="GAE83077.1"/>
    <property type="molecule type" value="Genomic_DNA"/>
</dbReference>
<dbReference type="Pfam" id="PF09413">
    <property type="entry name" value="DUF2007"/>
    <property type="match status" value="1"/>
</dbReference>
<dbReference type="Gene3D" id="3.30.70.790">
    <property type="entry name" value="UreE, C-terminal domain"/>
    <property type="match status" value="1"/>
</dbReference>
<organism evidence="2 3">
    <name type="scientific">Bacteroides reticulotermitis JCM 10512</name>
    <dbReference type="NCBI Taxonomy" id="1445607"/>
    <lineage>
        <taxon>Bacteria</taxon>
        <taxon>Pseudomonadati</taxon>
        <taxon>Bacteroidota</taxon>
        <taxon>Bacteroidia</taxon>
        <taxon>Bacteroidales</taxon>
        <taxon>Bacteroidaceae</taxon>
        <taxon>Bacteroides</taxon>
    </lineage>
</organism>
<accession>W4UQJ0</accession>
<gene>
    <name evidence="2" type="ORF">JCM10512_1330</name>
</gene>
<name>W4UQJ0_9BACE</name>